<accession>A0AAE0J2X2</accession>
<gene>
    <name evidence="1" type="ORF">B0T19DRAFT_24456</name>
</gene>
<dbReference type="EMBL" id="JAUEPO010000001">
    <property type="protein sequence ID" value="KAK3335962.1"/>
    <property type="molecule type" value="Genomic_DNA"/>
</dbReference>
<reference evidence="1" key="1">
    <citation type="journal article" date="2023" name="Mol. Phylogenet. Evol.">
        <title>Genome-scale phylogeny and comparative genomics of the fungal order Sordariales.</title>
        <authorList>
            <person name="Hensen N."/>
            <person name="Bonometti L."/>
            <person name="Westerberg I."/>
            <person name="Brannstrom I.O."/>
            <person name="Guillou S."/>
            <person name="Cros-Aarteil S."/>
            <person name="Calhoun S."/>
            <person name="Haridas S."/>
            <person name="Kuo A."/>
            <person name="Mondo S."/>
            <person name="Pangilinan J."/>
            <person name="Riley R."/>
            <person name="LaButti K."/>
            <person name="Andreopoulos B."/>
            <person name="Lipzen A."/>
            <person name="Chen C."/>
            <person name="Yan M."/>
            <person name="Daum C."/>
            <person name="Ng V."/>
            <person name="Clum A."/>
            <person name="Steindorff A."/>
            <person name="Ohm R.A."/>
            <person name="Martin F."/>
            <person name="Silar P."/>
            <person name="Natvig D.O."/>
            <person name="Lalanne C."/>
            <person name="Gautier V."/>
            <person name="Ament-Velasquez S.L."/>
            <person name="Kruys A."/>
            <person name="Hutchinson M.I."/>
            <person name="Powell A.J."/>
            <person name="Barry K."/>
            <person name="Miller A.N."/>
            <person name="Grigoriev I.V."/>
            <person name="Debuchy R."/>
            <person name="Gladieux P."/>
            <person name="Hiltunen Thoren M."/>
            <person name="Johannesson H."/>
        </authorList>
    </citation>
    <scope>NUCLEOTIDE SEQUENCE</scope>
    <source>
        <strain evidence="1">SMH4131-1</strain>
    </source>
</reference>
<proteinExistence type="predicted"/>
<dbReference type="Proteomes" id="UP001286456">
    <property type="component" value="Unassembled WGS sequence"/>
</dbReference>
<evidence type="ECO:0000313" key="1">
    <source>
        <dbReference type="EMBL" id="KAK3335962.1"/>
    </source>
</evidence>
<name>A0AAE0J2X2_9PEZI</name>
<sequence>MNRREEPRQPALLLRCGRCGIPSILDHVSSRATDGNSSPLDISKALTQRTGIRFPTRLLASFIYKLFDPTERCQLFQFHLVPVHWCICWIIGIKFTRSNLMPMPNTTTTLQVLFMASHSCQCPKKFITAVTPSHAHEMSIFILHIPHLLSNPNSRYVNVIQRPLWWQWRRRVRYKR</sequence>
<reference evidence="1" key="2">
    <citation type="submission" date="2023-06" db="EMBL/GenBank/DDBJ databases">
        <authorList>
            <consortium name="Lawrence Berkeley National Laboratory"/>
            <person name="Haridas S."/>
            <person name="Hensen N."/>
            <person name="Bonometti L."/>
            <person name="Westerberg I."/>
            <person name="Brannstrom I.O."/>
            <person name="Guillou S."/>
            <person name="Cros-Aarteil S."/>
            <person name="Calhoun S."/>
            <person name="Kuo A."/>
            <person name="Mondo S."/>
            <person name="Pangilinan J."/>
            <person name="Riley R."/>
            <person name="Labutti K."/>
            <person name="Andreopoulos B."/>
            <person name="Lipzen A."/>
            <person name="Chen C."/>
            <person name="Yanf M."/>
            <person name="Daum C."/>
            <person name="Ng V."/>
            <person name="Clum A."/>
            <person name="Steindorff A."/>
            <person name="Ohm R."/>
            <person name="Martin F."/>
            <person name="Silar P."/>
            <person name="Natvig D."/>
            <person name="Lalanne C."/>
            <person name="Gautier V."/>
            <person name="Ament-Velasquez S.L."/>
            <person name="Kruys A."/>
            <person name="Hutchinson M.I."/>
            <person name="Powell A.J."/>
            <person name="Barry K."/>
            <person name="Miller A.N."/>
            <person name="Grigoriev I.V."/>
            <person name="Debuchy R."/>
            <person name="Gladieux P."/>
            <person name="Thoren M.H."/>
            <person name="Johannesson H."/>
        </authorList>
    </citation>
    <scope>NUCLEOTIDE SEQUENCE</scope>
    <source>
        <strain evidence="1">SMH4131-1</strain>
    </source>
</reference>
<dbReference type="AlphaFoldDB" id="A0AAE0J2X2"/>
<protein>
    <submittedName>
        <fullName evidence="1">Uncharacterized protein</fullName>
    </submittedName>
</protein>
<comment type="caution">
    <text evidence="1">The sequence shown here is derived from an EMBL/GenBank/DDBJ whole genome shotgun (WGS) entry which is preliminary data.</text>
</comment>
<keyword evidence="2" id="KW-1185">Reference proteome</keyword>
<organism evidence="1 2">
    <name type="scientific">Cercophora scortea</name>
    <dbReference type="NCBI Taxonomy" id="314031"/>
    <lineage>
        <taxon>Eukaryota</taxon>
        <taxon>Fungi</taxon>
        <taxon>Dikarya</taxon>
        <taxon>Ascomycota</taxon>
        <taxon>Pezizomycotina</taxon>
        <taxon>Sordariomycetes</taxon>
        <taxon>Sordariomycetidae</taxon>
        <taxon>Sordariales</taxon>
        <taxon>Lasiosphaeriaceae</taxon>
        <taxon>Cercophora</taxon>
    </lineage>
</organism>
<evidence type="ECO:0000313" key="2">
    <source>
        <dbReference type="Proteomes" id="UP001286456"/>
    </source>
</evidence>